<dbReference type="EMBL" id="MRAD01000005">
    <property type="protein sequence ID" value="OOO62574.1"/>
    <property type="molecule type" value="Genomic_DNA"/>
</dbReference>
<feature type="transmembrane region" description="Helical" evidence="11">
    <location>
        <begin position="21"/>
        <end position="42"/>
    </location>
</feature>
<feature type="transmembrane region" description="Helical" evidence="11">
    <location>
        <begin position="316"/>
        <end position="343"/>
    </location>
</feature>
<evidence type="ECO:0000256" key="10">
    <source>
        <dbReference type="ARBA" id="ARBA00023316"/>
    </source>
</evidence>
<evidence type="ECO:0000256" key="1">
    <source>
        <dbReference type="ARBA" id="ARBA00004141"/>
    </source>
</evidence>
<evidence type="ECO:0000313" key="15">
    <source>
        <dbReference type="Proteomes" id="UP000190256"/>
    </source>
</evidence>
<sequence>MIRIKNIDFKKSFNLKRHIKYFDVFLLAMVIFISLFGILMISSATSNFEDGKKYIITQILSLIIGLIFMFIIIYIDYRNIGRAYKIIYIFNFLLLAGVILLGTGKEQWGAQRWIRIGGIGIQPSEIAKIGFIITFAKFLELIKDNLNKVKYLFSALCFVGVPIILVMIQPDLGTALSFLFITITMIYICGIDYKYILGGFLSCIIVIPIAWQYILKAYQKNRILVFLNPDSDPTGGGYHVLQSKISVGSGQLFGTGLFKGTHAQNFLPEKHTDFIFALVSEELGFIGSVILLLLFLIIVLRCISIAKSSKDNLGSYICVGVASMLMFQTFVNIGMCIGIMPVTGIPLPFISYGGSSLVTNFVAMGLVLNVGLRHKPINFYKGSING</sequence>
<comment type="catalytic activity">
    <reaction evidence="11">
        <text>[GlcNAc-(1-&gt;4)-Mur2Ac(oyl-L-Ala-gamma-D-Glu-L-Lys-D-Ala-D-Ala)](n)-di-trans,octa-cis-undecaprenyl diphosphate + beta-D-GlcNAc-(1-&gt;4)-Mur2Ac(oyl-L-Ala-gamma-D-Glu-L-Lys-D-Ala-D-Ala)-di-trans,octa-cis-undecaprenyl diphosphate = [GlcNAc-(1-&gt;4)-Mur2Ac(oyl-L-Ala-gamma-D-Glu-L-Lys-D-Ala-D-Ala)](n+1)-di-trans,octa-cis-undecaprenyl diphosphate + di-trans,octa-cis-undecaprenyl diphosphate + H(+)</text>
        <dbReference type="Rhea" id="RHEA:23708"/>
        <dbReference type="Rhea" id="RHEA-COMP:9602"/>
        <dbReference type="Rhea" id="RHEA-COMP:9603"/>
        <dbReference type="ChEBI" id="CHEBI:15378"/>
        <dbReference type="ChEBI" id="CHEBI:58405"/>
        <dbReference type="ChEBI" id="CHEBI:60033"/>
        <dbReference type="ChEBI" id="CHEBI:78435"/>
        <dbReference type="EC" id="2.4.99.28"/>
    </reaction>
</comment>
<evidence type="ECO:0000313" key="14">
    <source>
        <dbReference type="Proteomes" id="UP000190206"/>
    </source>
</evidence>
<name>A0A1S9IHT7_9CLOT</name>
<proteinExistence type="inferred from homology"/>
<reference evidence="12 14" key="2">
    <citation type="submission" date="2016-12" db="EMBL/GenBank/DDBJ databases">
        <title>Clostridium tepidum sp. nov., a close relative of Clostridium sporogenes and Clostridium botulinum Group I.</title>
        <authorList>
            <person name="Dobritsa A.P."/>
            <person name="Kutumbaka K."/>
            <person name="Werner K."/>
            <person name="Samadpour M."/>
        </authorList>
    </citation>
    <scope>NUCLEOTIDE SEQUENCE [LARGE SCALE GENOMIC DNA]</scope>
    <source>
        <strain evidence="12 14">PE</strain>
    </source>
</reference>
<dbReference type="InterPro" id="IPR001182">
    <property type="entry name" value="FtsW/RodA"/>
</dbReference>
<evidence type="ECO:0000256" key="2">
    <source>
        <dbReference type="ARBA" id="ARBA00022475"/>
    </source>
</evidence>
<organism evidence="13 15">
    <name type="scientific">Clostridium tepidum</name>
    <dbReference type="NCBI Taxonomy" id="1962263"/>
    <lineage>
        <taxon>Bacteria</taxon>
        <taxon>Bacillati</taxon>
        <taxon>Bacillota</taxon>
        <taxon>Clostridia</taxon>
        <taxon>Eubacteriales</taxon>
        <taxon>Clostridiaceae</taxon>
        <taxon>Clostridium</taxon>
    </lineage>
</organism>
<feature type="transmembrane region" description="Helical" evidence="11">
    <location>
        <begin position="86"/>
        <end position="104"/>
    </location>
</feature>
<feature type="transmembrane region" description="Helical" evidence="11">
    <location>
        <begin position="54"/>
        <end position="74"/>
    </location>
</feature>
<gene>
    <name evidence="11" type="primary">rodA</name>
    <name evidence="12" type="ORF">BS637_06990</name>
    <name evidence="13" type="ORF">BS638_00235</name>
</gene>
<accession>A0A1S9IHT7</accession>
<keyword evidence="10 11" id="KW-0961">Cell wall biogenesis/degradation</keyword>
<dbReference type="Proteomes" id="UP000190206">
    <property type="component" value="Unassembled WGS sequence"/>
</dbReference>
<dbReference type="Proteomes" id="UP000190256">
    <property type="component" value="Unassembled WGS sequence"/>
</dbReference>
<dbReference type="EC" id="2.4.99.28" evidence="11"/>
<dbReference type="GO" id="GO:0032153">
    <property type="term" value="C:cell division site"/>
    <property type="evidence" value="ECO:0007669"/>
    <property type="project" value="TreeGrafter"/>
</dbReference>
<dbReference type="HAMAP" id="MF_02079">
    <property type="entry name" value="PGT_RodA"/>
    <property type="match status" value="1"/>
</dbReference>
<dbReference type="GO" id="GO:0008360">
    <property type="term" value="P:regulation of cell shape"/>
    <property type="evidence" value="ECO:0007669"/>
    <property type="project" value="UniProtKB-KW"/>
</dbReference>
<comment type="pathway">
    <text evidence="11">Cell wall biogenesis; peptidoglycan biosynthesis.</text>
</comment>
<keyword evidence="14" id="KW-1185">Reference proteome</keyword>
<protein>
    <recommendedName>
        <fullName evidence="11">Peptidoglycan glycosyltransferase RodA</fullName>
        <shortName evidence="11">PGT</shortName>
        <ecNumber evidence="11">2.4.99.28</ecNumber>
    </recommendedName>
    <alternativeName>
        <fullName evidence="11">Cell elongation protein RodA</fullName>
    </alternativeName>
    <alternativeName>
        <fullName evidence="11">Cell wall polymerase</fullName>
    </alternativeName>
    <alternativeName>
        <fullName evidence="11">Peptidoglycan polymerase</fullName>
        <shortName evidence="11">PG polymerase</shortName>
    </alternativeName>
</protein>
<dbReference type="PANTHER" id="PTHR30474">
    <property type="entry name" value="CELL CYCLE PROTEIN"/>
    <property type="match status" value="1"/>
</dbReference>
<keyword evidence="7 11" id="KW-0573">Peptidoglycan synthesis</keyword>
<evidence type="ECO:0000256" key="7">
    <source>
        <dbReference type="ARBA" id="ARBA00022984"/>
    </source>
</evidence>
<evidence type="ECO:0000313" key="12">
    <source>
        <dbReference type="EMBL" id="OOO62574.1"/>
    </source>
</evidence>
<keyword evidence="2 11" id="KW-1003">Cell membrane</keyword>
<evidence type="ECO:0000256" key="3">
    <source>
        <dbReference type="ARBA" id="ARBA00022676"/>
    </source>
</evidence>
<dbReference type="NCBIfam" id="TIGR02210">
    <property type="entry name" value="rodA_shape"/>
    <property type="match status" value="1"/>
</dbReference>
<evidence type="ECO:0000256" key="5">
    <source>
        <dbReference type="ARBA" id="ARBA00022692"/>
    </source>
</evidence>
<keyword evidence="3 11" id="KW-0328">Glycosyltransferase</keyword>
<feature type="transmembrane region" description="Helical" evidence="11">
    <location>
        <begin position="195"/>
        <end position="214"/>
    </location>
</feature>
<feature type="transmembrane region" description="Helical" evidence="11">
    <location>
        <begin position="349"/>
        <end position="372"/>
    </location>
</feature>
<comment type="subcellular location">
    <subcellularLocation>
        <location evidence="11">Cell membrane</location>
        <topology evidence="11">Multi-pass membrane protein</topology>
    </subcellularLocation>
    <subcellularLocation>
        <location evidence="1">Membrane</location>
        <topology evidence="1">Multi-pass membrane protein</topology>
    </subcellularLocation>
</comment>
<keyword evidence="5 11" id="KW-0812">Transmembrane</keyword>
<dbReference type="InterPro" id="IPR011923">
    <property type="entry name" value="RodA/MrdB"/>
</dbReference>
<dbReference type="PANTHER" id="PTHR30474:SF1">
    <property type="entry name" value="PEPTIDOGLYCAN GLYCOSYLTRANSFERASE MRDB"/>
    <property type="match status" value="1"/>
</dbReference>
<dbReference type="UniPathway" id="UPA00219"/>
<reference evidence="13 15" key="1">
    <citation type="submission" date="2016-12" db="EMBL/GenBank/DDBJ databases">
        <title>Clostridium tepidum sp. nov., a close relative of Clostridium sporogenes and Clostridium botulinum Group I.</title>
        <authorList>
            <person name="Dobritsa A.P."/>
            <person name="Kutumbaka K.K."/>
            <person name="Werner K."/>
            <person name="Wiedmann M."/>
            <person name="Asmus A."/>
            <person name="Samadpour M."/>
        </authorList>
    </citation>
    <scope>NUCLEOTIDE SEQUENCE [LARGE SCALE GENOMIC DNA]</scope>
    <source>
        <strain evidence="13 15">IEH 97212</strain>
    </source>
</reference>
<evidence type="ECO:0000256" key="8">
    <source>
        <dbReference type="ARBA" id="ARBA00022989"/>
    </source>
</evidence>
<feature type="transmembrane region" description="Helical" evidence="11">
    <location>
        <begin position="151"/>
        <end position="168"/>
    </location>
</feature>
<comment type="similarity">
    <text evidence="11">Belongs to the SEDS family. MrdB/RodA subfamily.</text>
</comment>
<dbReference type="STRING" id="1962263.BS637_06990"/>
<comment type="caution">
    <text evidence="13">The sequence shown here is derived from an EMBL/GenBank/DDBJ whole genome shotgun (WGS) entry which is preliminary data.</text>
</comment>
<dbReference type="RefSeq" id="WP_078024037.1">
    <property type="nucleotide sequence ID" value="NZ_JADPGM010000016.1"/>
</dbReference>
<keyword evidence="4 11" id="KW-0808">Transferase</keyword>
<dbReference type="GO" id="GO:0009252">
    <property type="term" value="P:peptidoglycan biosynthetic process"/>
    <property type="evidence" value="ECO:0007669"/>
    <property type="project" value="UniProtKB-UniRule"/>
</dbReference>
<comment type="function">
    <text evidence="11">Peptidoglycan polymerase that is essential for cell wall elongation.</text>
</comment>
<dbReference type="GO" id="GO:0071555">
    <property type="term" value="P:cell wall organization"/>
    <property type="evidence" value="ECO:0007669"/>
    <property type="project" value="UniProtKB-KW"/>
</dbReference>
<evidence type="ECO:0000256" key="9">
    <source>
        <dbReference type="ARBA" id="ARBA00023136"/>
    </source>
</evidence>
<dbReference type="AlphaFoldDB" id="A0A1S9IHT7"/>
<feature type="transmembrane region" description="Helical" evidence="11">
    <location>
        <begin position="283"/>
        <end position="304"/>
    </location>
</feature>
<dbReference type="GO" id="GO:0051301">
    <property type="term" value="P:cell division"/>
    <property type="evidence" value="ECO:0007669"/>
    <property type="project" value="InterPro"/>
</dbReference>
<evidence type="ECO:0000313" key="13">
    <source>
        <dbReference type="EMBL" id="OOO69852.1"/>
    </source>
</evidence>
<dbReference type="GO" id="GO:0015648">
    <property type="term" value="F:lipid-linked peptidoglycan transporter activity"/>
    <property type="evidence" value="ECO:0007669"/>
    <property type="project" value="TreeGrafter"/>
</dbReference>
<dbReference type="Pfam" id="PF01098">
    <property type="entry name" value="FTSW_RODA_SPOVE"/>
    <property type="match status" value="1"/>
</dbReference>
<feature type="transmembrane region" description="Helical" evidence="11">
    <location>
        <begin position="174"/>
        <end position="190"/>
    </location>
</feature>
<dbReference type="InterPro" id="IPR018365">
    <property type="entry name" value="Cell_cycle_FtsW-rel_CS"/>
</dbReference>
<evidence type="ECO:0000256" key="6">
    <source>
        <dbReference type="ARBA" id="ARBA00022960"/>
    </source>
</evidence>
<dbReference type="GO" id="GO:0008955">
    <property type="term" value="F:peptidoglycan glycosyltransferase activity"/>
    <property type="evidence" value="ECO:0007669"/>
    <property type="project" value="UniProtKB-UniRule"/>
</dbReference>
<dbReference type="GO" id="GO:0005886">
    <property type="term" value="C:plasma membrane"/>
    <property type="evidence" value="ECO:0007669"/>
    <property type="project" value="UniProtKB-SubCell"/>
</dbReference>
<evidence type="ECO:0000256" key="4">
    <source>
        <dbReference type="ARBA" id="ARBA00022679"/>
    </source>
</evidence>
<keyword evidence="6 11" id="KW-0133">Cell shape</keyword>
<evidence type="ECO:0000256" key="11">
    <source>
        <dbReference type="HAMAP-Rule" id="MF_02079"/>
    </source>
</evidence>
<dbReference type="EMBL" id="MRAE01000001">
    <property type="protein sequence ID" value="OOO69852.1"/>
    <property type="molecule type" value="Genomic_DNA"/>
</dbReference>
<dbReference type="PROSITE" id="PS00428">
    <property type="entry name" value="FTSW_RODA_SPOVE"/>
    <property type="match status" value="1"/>
</dbReference>
<keyword evidence="8 11" id="KW-1133">Transmembrane helix</keyword>
<dbReference type="OrthoDB" id="9812661at2"/>
<keyword evidence="9 11" id="KW-0472">Membrane</keyword>
<feature type="transmembrane region" description="Helical" evidence="11">
    <location>
        <begin position="116"/>
        <end position="139"/>
    </location>
</feature>